<dbReference type="InterPro" id="IPR005829">
    <property type="entry name" value="Sugar_transporter_CS"/>
</dbReference>
<name>A0ABV2N6V5_9HYPH</name>
<evidence type="ECO:0000256" key="1">
    <source>
        <dbReference type="ARBA" id="ARBA00004141"/>
    </source>
</evidence>
<dbReference type="RefSeq" id="WP_354199357.1">
    <property type="nucleotide sequence ID" value="NZ_JBEPML010000025.1"/>
</dbReference>
<dbReference type="PROSITE" id="PS50850">
    <property type="entry name" value="MFS"/>
    <property type="match status" value="1"/>
</dbReference>
<keyword evidence="3" id="KW-0813">Transport</keyword>
<feature type="domain" description="Major facilitator superfamily (MFS) profile" evidence="8">
    <location>
        <begin position="1"/>
        <end position="369"/>
    </location>
</feature>
<evidence type="ECO:0000256" key="2">
    <source>
        <dbReference type="ARBA" id="ARBA00010992"/>
    </source>
</evidence>
<dbReference type="Gene3D" id="1.20.1250.20">
    <property type="entry name" value="MFS general substrate transporter like domains"/>
    <property type="match status" value="1"/>
</dbReference>
<feature type="transmembrane region" description="Helical" evidence="7">
    <location>
        <begin position="282"/>
        <end position="301"/>
    </location>
</feature>
<comment type="caution">
    <text evidence="9">The sequence shown here is derived from an EMBL/GenBank/DDBJ whole genome shotgun (WGS) entry which is preliminary data.</text>
</comment>
<protein>
    <submittedName>
        <fullName evidence="9">MFS transporter</fullName>
    </submittedName>
</protein>
<organism evidence="9 10">
    <name type="scientific">Aquamicrobium terrae</name>
    <dbReference type="NCBI Taxonomy" id="1324945"/>
    <lineage>
        <taxon>Bacteria</taxon>
        <taxon>Pseudomonadati</taxon>
        <taxon>Pseudomonadota</taxon>
        <taxon>Alphaproteobacteria</taxon>
        <taxon>Hyphomicrobiales</taxon>
        <taxon>Phyllobacteriaceae</taxon>
        <taxon>Aquamicrobium</taxon>
    </lineage>
</organism>
<evidence type="ECO:0000313" key="9">
    <source>
        <dbReference type="EMBL" id="MET3794521.1"/>
    </source>
</evidence>
<dbReference type="Proteomes" id="UP001549076">
    <property type="component" value="Unassembled WGS sequence"/>
</dbReference>
<keyword evidence="4 7" id="KW-0812">Transmembrane</keyword>
<feature type="transmembrane region" description="Helical" evidence="7">
    <location>
        <begin position="106"/>
        <end position="127"/>
    </location>
</feature>
<feature type="transmembrane region" description="Helical" evidence="7">
    <location>
        <begin position="346"/>
        <end position="364"/>
    </location>
</feature>
<dbReference type="PANTHER" id="PTHR23511">
    <property type="entry name" value="SYNAPTIC VESICLE GLYCOPROTEIN 2"/>
    <property type="match status" value="1"/>
</dbReference>
<keyword evidence="5 7" id="KW-1133">Transmembrane helix</keyword>
<dbReference type="EMBL" id="JBEPML010000025">
    <property type="protein sequence ID" value="MET3794521.1"/>
    <property type="molecule type" value="Genomic_DNA"/>
</dbReference>
<feature type="transmembrane region" description="Helical" evidence="7">
    <location>
        <begin position="228"/>
        <end position="250"/>
    </location>
</feature>
<keyword evidence="6 7" id="KW-0472">Membrane</keyword>
<dbReference type="PROSITE" id="PS00217">
    <property type="entry name" value="SUGAR_TRANSPORT_2"/>
    <property type="match status" value="1"/>
</dbReference>
<dbReference type="Pfam" id="PF00083">
    <property type="entry name" value="Sugar_tr"/>
    <property type="match status" value="1"/>
</dbReference>
<feature type="transmembrane region" description="Helical" evidence="7">
    <location>
        <begin position="21"/>
        <end position="39"/>
    </location>
</feature>
<dbReference type="InterPro" id="IPR020846">
    <property type="entry name" value="MFS_dom"/>
</dbReference>
<reference evidence="9 10" key="1">
    <citation type="submission" date="2024-06" db="EMBL/GenBank/DDBJ databases">
        <title>Genomic Encyclopedia of Type Strains, Phase IV (KMG-IV): sequencing the most valuable type-strain genomes for metagenomic binning, comparative biology and taxonomic classification.</title>
        <authorList>
            <person name="Goeker M."/>
        </authorList>
    </citation>
    <scope>NUCLEOTIDE SEQUENCE [LARGE SCALE GENOMIC DNA]</scope>
    <source>
        <strain evidence="9 10">DSM 27865</strain>
    </source>
</reference>
<feature type="transmembrane region" description="Helical" evidence="7">
    <location>
        <begin position="78"/>
        <end position="100"/>
    </location>
</feature>
<feature type="transmembrane region" description="Helical" evidence="7">
    <location>
        <begin position="45"/>
        <end position="66"/>
    </location>
</feature>
<dbReference type="SUPFAM" id="SSF103473">
    <property type="entry name" value="MFS general substrate transporter"/>
    <property type="match status" value="1"/>
</dbReference>
<proteinExistence type="inferred from homology"/>
<feature type="transmembrane region" description="Helical" evidence="7">
    <location>
        <begin position="257"/>
        <end position="276"/>
    </location>
</feature>
<comment type="subcellular location">
    <subcellularLocation>
        <location evidence="1">Membrane</location>
        <topology evidence="1">Multi-pass membrane protein</topology>
    </subcellularLocation>
</comment>
<dbReference type="PANTHER" id="PTHR23511:SF34">
    <property type="entry name" value="SYNAPTIC VESICLE GLYCOPROTEIN 2"/>
    <property type="match status" value="1"/>
</dbReference>
<gene>
    <name evidence="9" type="ORF">ABID37_004761</name>
</gene>
<evidence type="ECO:0000256" key="6">
    <source>
        <dbReference type="ARBA" id="ARBA00023136"/>
    </source>
</evidence>
<dbReference type="InterPro" id="IPR005828">
    <property type="entry name" value="MFS_sugar_transport-like"/>
</dbReference>
<dbReference type="InterPro" id="IPR036259">
    <property type="entry name" value="MFS_trans_sf"/>
</dbReference>
<evidence type="ECO:0000256" key="4">
    <source>
        <dbReference type="ARBA" id="ARBA00022692"/>
    </source>
</evidence>
<feature type="transmembrane region" description="Helical" evidence="7">
    <location>
        <begin position="193"/>
        <end position="213"/>
    </location>
</feature>
<comment type="similarity">
    <text evidence="2">Belongs to the major facilitator superfamily. Sugar transporter (TC 2.A.1.1) family.</text>
</comment>
<keyword evidence="10" id="KW-1185">Reference proteome</keyword>
<accession>A0ABV2N6V5</accession>
<evidence type="ECO:0000259" key="8">
    <source>
        <dbReference type="PROSITE" id="PS50850"/>
    </source>
</evidence>
<sequence length="405" mass="44008">MLVGTYLFGVVSDRLGRRFGFQITIAIFAVFCGLSAFAQNVEQLAVLRFLTGIGIGGLAPVDTAIMTEFMPKHSRGKLMALWALFFPAGGVVAAFAARLIVPEIGWRALFLVGVTPAFLVLLIRMLIPESPRFLLTIGRTDEARKSAEWLGMKPLSAAMATAIVNAQPSAQLKSRSQVTLKTLFSMDYRNRTVMLWLLWFFWSFSYFGLLLWLPSLLAQYHNFEPTDVFTFVIGFMTAGIVGRILVASVIDKLGRRYSIFLLGLGAAVMAVVFGYQTDHTSLYVAGFIFAAFHDGGLSAIAPYTPELYPTQHRATGVGYAQAWGRVAAILSPVTVGYLLSAGLMSVFIVFGAGYLLAAIVVFAFNTETSGLVLEEASLEAVGSNKHDVETGCKVSEDVAELRFGG</sequence>
<evidence type="ECO:0000256" key="7">
    <source>
        <dbReference type="SAM" id="Phobius"/>
    </source>
</evidence>
<evidence type="ECO:0000313" key="10">
    <source>
        <dbReference type="Proteomes" id="UP001549076"/>
    </source>
</evidence>
<evidence type="ECO:0000256" key="5">
    <source>
        <dbReference type="ARBA" id="ARBA00022989"/>
    </source>
</evidence>
<evidence type="ECO:0000256" key="3">
    <source>
        <dbReference type="ARBA" id="ARBA00022448"/>
    </source>
</evidence>